<dbReference type="CDD" id="cd24098">
    <property type="entry name" value="ASKHA_NBD_TobZ_N"/>
    <property type="match status" value="1"/>
</dbReference>
<reference evidence="4 5" key="1">
    <citation type="submission" date="2017-06" db="EMBL/GenBank/DDBJ databases">
        <authorList>
            <person name="Kim H.J."/>
            <person name="Triplett B.A."/>
        </authorList>
    </citation>
    <scope>NUCLEOTIDE SEQUENCE [LARGE SCALE GENOMIC DNA]</scope>
    <source>
        <strain evidence="4 5">DSM 13116</strain>
    </source>
</reference>
<dbReference type="InterPro" id="IPR003696">
    <property type="entry name" value="Carbtransf_dom"/>
</dbReference>
<gene>
    <name evidence="4" type="ORF">SAMN04488503_1546</name>
</gene>
<dbReference type="InterPro" id="IPR038152">
    <property type="entry name" value="Carbam_trans_C_sf"/>
</dbReference>
<dbReference type="Pfam" id="PF16861">
    <property type="entry name" value="Carbam_trans_C"/>
    <property type="match status" value="1"/>
</dbReference>
<keyword evidence="5" id="KW-1185">Reference proteome</keyword>
<dbReference type="PANTHER" id="PTHR34847">
    <property type="entry name" value="NODULATION PROTEIN U"/>
    <property type="match status" value="1"/>
</dbReference>
<dbReference type="SUPFAM" id="SSF53067">
    <property type="entry name" value="Actin-like ATPase domain"/>
    <property type="match status" value="1"/>
</dbReference>
<dbReference type="InterPro" id="IPR043129">
    <property type="entry name" value="ATPase_NBD"/>
</dbReference>
<dbReference type="Proteomes" id="UP000198324">
    <property type="component" value="Unassembled WGS sequence"/>
</dbReference>
<dbReference type="RefSeq" id="WP_089273440.1">
    <property type="nucleotide sequence ID" value="NZ_FZOC01000003.1"/>
</dbReference>
<dbReference type="PANTHER" id="PTHR34847:SF1">
    <property type="entry name" value="NODULATION PROTEIN U"/>
    <property type="match status" value="1"/>
</dbReference>
<dbReference type="InterPro" id="IPR031730">
    <property type="entry name" value="Carbam_trans_C"/>
</dbReference>
<evidence type="ECO:0000259" key="2">
    <source>
        <dbReference type="Pfam" id="PF02543"/>
    </source>
</evidence>
<proteinExistence type="inferred from homology"/>
<feature type="domain" description="Carbamoyltransferase C-terminal" evidence="3">
    <location>
        <begin position="419"/>
        <end position="606"/>
    </location>
</feature>
<evidence type="ECO:0000259" key="3">
    <source>
        <dbReference type="Pfam" id="PF16861"/>
    </source>
</evidence>
<dbReference type="GO" id="GO:0016740">
    <property type="term" value="F:transferase activity"/>
    <property type="evidence" value="ECO:0007669"/>
    <property type="project" value="UniProtKB-KW"/>
</dbReference>
<comment type="similarity">
    <text evidence="1">Belongs to the NodU/CmcH family.</text>
</comment>
<dbReference type="Pfam" id="PF02543">
    <property type="entry name" value="Carbam_trans_N"/>
    <property type="match status" value="1"/>
</dbReference>
<accession>A0A238ZR95</accession>
<dbReference type="AlphaFoldDB" id="A0A238ZR95"/>
<keyword evidence="4" id="KW-0808">Transferase</keyword>
<dbReference type="Gene3D" id="3.30.420.40">
    <property type="match status" value="2"/>
</dbReference>
<evidence type="ECO:0000313" key="4">
    <source>
        <dbReference type="EMBL" id="SNR85885.1"/>
    </source>
</evidence>
<dbReference type="OrthoDB" id="9780777at2"/>
<dbReference type="Gene3D" id="3.90.870.20">
    <property type="entry name" value="Carbamoyltransferase, C-terminal domain"/>
    <property type="match status" value="1"/>
</dbReference>
<sequence>MADQQRRAILGISAYYHDSAAVLLVDGRIVAAAQEERFTRKKHDPAFPHNAAKYCLAEGGVGIADLEAVAFYDKPYLKFERLLETYHAFAPRGLRSFLTAMPVWIREKLFMRRMLKDELAKLGPGAPQLLFPEHHLSHAASAFYPSPFAEAAVLTIDGVGEWATTTIGKGSGAGLEILRELHFPHSLGLLYSALTAWCGFKVNSGEYKLMGLAPYGIEGSERVERYRRAILDQMVDLRPDGSLLLNMDCFDYATGLTMCRADRFEAALGLPQRAGESDITQEYMDLALAIQQITEEAVFRMAETARGLTGCANLVMAGGVALNCVANGKLLGRKTFENIWIQPAAGDAGGALGAALAAWHIGLSQPREDHSAKPGGDMMQGAYLGPEFSDSDIARCCRRFGAPAHRFDDFDALCSEVSRLLAGGAAVGWLQGRMEYGPRALGGRSILGDPRHGDMQKKLNLKIKYREGFRPFAPSVLAEHAAECFELDGASPYMLLVAPVAEAHRKPLPEGYWTRPMYERLYVERSSLPAITHVDFSARIQTVSRETNPRYWTLIDTFRREQGCPVVVNTSFNVRGEPIVCTPADAYACFMRTEMDALVLGDWLLLKPEQPTWRETADWRGQFELD</sequence>
<dbReference type="EMBL" id="FZOC01000003">
    <property type="protein sequence ID" value="SNR85885.1"/>
    <property type="molecule type" value="Genomic_DNA"/>
</dbReference>
<evidence type="ECO:0000313" key="5">
    <source>
        <dbReference type="Proteomes" id="UP000198324"/>
    </source>
</evidence>
<dbReference type="InterPro" id="IPR051338">
    <property type="entry name" value="NodU/CmcH_Carbamoyltrnsfr"/>
</dbReference>
<feature type="domain" description="Carbamoyltransferase" evidence="2">
    <location>
        <begin position="9"/>
        <end position="356"/>
    </location>
</feature>
<evidence type="ECO:0000256" key="1">
    <source>
        <dbReference type="ARBA" id="ARBA00006129"/>
    </source>
</evidence>
<name>A0A238ZR95_9BACT</name>
<organism evidence="4 5">
    <name type="scientific">Humidesulfovibrio mexicanus</name>
    <dbReference type="NCBI Taxonomy" id="147047"/>
    <lineage>
        <taxon>Bacteria</taxon>
        <taxon>Pseudomonadati</taxon>
        <taxon>Thermodesulfobacteriota</taxon>
        <taxon>Desulfovibrionia</taxon>
        <taxon>Desulfovibrionales</taxon>
        <taxon>Desulfovibrionaceae</taxon>
        <taxon>Humidesulfovibrio</taxon>
    </lineage>
</organism>
<protein>
    <submittedName>
        <fullName evidence="4">Carbamoyltransferase</fullName>
    </submittedName>
</protein>